<sequence length="70" mass="7784">MHETTRIFDPFGLPPAQRSDGTRPIQLHTLPVLVATFCQTLATRFHLPPTSLRDALVTRPRSRAVPPPSV</sequence>
<accession>A0AAX2H6G8</accession>
<evidence type="ECO:0000313" key="2">
    <source>
        <dbReference type="EMBL" id="SOB52375.1"/>
    </source>
</evidence>
<proteinExistence type="predicted"/>
<feature type="region of interest" description="Disordered" evidence="1">
    <location>
        <begin position="1"/>
        <end position="22"/>
    </location>
</feature>
<dbReference type="Proteomes" id="UP000219564">
    <property type="component" value="Unassembled WGS sequence"/>
</dbReference>
<comment type="caution">
    <text evidence="2">The sequence shown here is derived from an EMBL/GenBank/DDBJ whole genome shotgun (WGS) entry which is preliminary data.</text>
</comment>
<evidence type="ECO:0000313" key="3">
    <source>
        <dbReference type="Proteomes" id="UP000219564"/>
    </source>
</evidence>
<gene>
    <name evidence="2" type="ORF">PLUA15_230118</name>
</gene>
<dbReference type="AlphaFoldDB" id="A0AAX2H6G8"/>
<name>A0AAX2H6G8_9PSED</name>
<protein>
    <submittedName>
        <fullName evidence="2">Uncharacterized protein</fullName>
    </submittedName>
</protein>
<dbReference type="EMBL" id="OBKZ01000016">
    <property type="protein sequence ID" value="SOB52375.1"/>
    <property type="molecule type" value="Genomic_DNA"/>
</dbReference>
<reference evidence="2 3" key="1">
    <citation type="submission" date="2017-08" db="EMBL/GenBank/DDBJ databases">
        <authorList>
            <person name="Chaillou S."/>
        </authorList>
    </citation>
    <scope>NUCLEOTIDE SEQUENCE [LARGE SCALE GENOMIC DNA]</scope>
    <source>
        <strain evidence="2 3">MFPA15A1205</strain>
    </source>
</reference>
<evidence type="ECO:0000256" key="1">
    <source>
        <dbReference type="SAM" id="MobiDB-lite"/>
    </source>
</evidence>
<organism evidence="2 3">
    <name type="scientific">Pseudomonas lundensis</name>
    <dbReference type="NCBI Taxonomy" id="86185"/>
    <lineage>
        <taxon>Bacteria</taxon>
        <taxon>Pseudomonadati</taxon>
        <taxon>Pseudomonadota</taxon>
        <taxon>Gammaproteobacteria</taxon>
        <taxon>Pseudomonadales</taxon>
        <taxon>Pseudomonadaceae</taxon>
        <taxon>Pseudomonas</taxon>
    </lineage>
</organism>